<keyword evidence="9" id="KW-0862">Zinc</keyword>
<accession>A0A9X5GTP7</accession>
<evidence type="ECO:0000256" key="7">
    <source>
        <dbReference type="ARBA" id="ARBA00023146"/>
    </source>
</evidence>
<reference evidence="12" key="1">
    <citation type="submission" date="2018-09" db="EMBL/GenBank/DDBJ databases">
        <title>Murine metabolic-syndrome-specific gut microbial biobank.</title>
        <authorList>
            <person name="Liu C."/>
        </authorList>
    </citation>
    <scope>NUCLEOTIDE SEQUENCE</scope>
    <source>
        <strain evidence="12">D42-62</strain>
    </source>
</reference>
<feature type="binding site" evidence="9">
    <location>
        <position position="331"/>
    </location>
    <ligand>
        <name>ATP</name>
        <dbReference type="ChEBI" id="CHEBI:30616"/>
    </ligand>
</feature>
<dbReference type="InterPro" id="IPR023458">
    <property type="entry name" value="Met-tRNA_ligase_1"/>
</dbReference>
<keyword evidence="3 9" id="KW-0436">Ligase</keyword>
<feature type="domain" description="Methionyl/Leucyl tRNA synthetase" evidence="10">
    <location>
        <begin position="4"/>
        <end position="391"/>
    </location>
</feature>
<dbReference type="InterPro" id="IPR033911">
    <property type="entry name" value="MetRS_core"/>
</dbReference>
<feature type="binding site" evidence="9">
    <location>
        <position position="145"/>
    </location>
    <ligand>
        <name>Zn(2+)</name>
        <dbReference type="ChEBI" id="CHEBI:29105"/>
    </ligand>
</feature>
<dbReference type="SUPFAM" id="SSF47323">
    <property type="entry name" value="Anticodon-binding domain of a subclass of class I aminoacyl-tRNA synthetases"/>
    <property type="match status" value="1"/>
</dbReference>
<comment type="caution">
    <text evidence="12">The sequence shown here is derived from an EMBL/GenBank/DDBJ whole genome shotgun (WGS) entry which is preliminary data.</text>
</comment>
<evidence type="ECO:0000256" key="1">
    <source>
        <dbReference type="ARBA" id="ARBA00003314"/>
    </source>
</evidence>
<dbReference type="OrthoDB" id="9810191at2"/>
<feature type="binding site" evidence="9">
    <location>
        <position position="157"/>
    </location>
    <ligand>
        <name>Zn(2+)</name>
        <dbReference type="ChEBI" id="CHEBI:29105"/>
    </ligand>
</feature>
<dbReference type="Pfam" id="PF19303">
    <property type="entry name" value="Anticodon_3"/>
    <property type="match status" value="1"/>
</dbReference>
<dbReference type="Gene3D" id="3.40.50.620">
    <property type="entry name" value="HUPs"/>
    <property type="match status" value="1"/>
</dbReference>
<evidence type="ECO:0000256" key="9">
    <source>
        <dbReference type="HAMAP-Rule" id="MF_00098"/>
    </source>
</evidence>
<dbReference type="SUPFAM" id="SSF52374">
    <property type="entry name" value="Nucleotidylyl transferase"/>
    <property type="match status" value="1"/>
</dbReference>
<dbReference type="GO" id="GO:0005524">
    <property type="term" value="F:ATP binding"/>
    <property type="evidence" value="ECO:0007669"/>
    <property type="project" value="UniProtKB-UniRule"/>
</dbReference>
<keyword evidence="5 9" id="KW-0067">ATP-binding</keyword>
<comment type="catalytic activity">
    <reaction evidence="8 9">
        <text>tRNA(Met) + L-methionine + ATP = L-methionyl-tRNA(Met) + AMP + diphosphate</text>
        <dbReference type="Rhea" id="RHEA:13481"/>
        <dbReference type="Rhea" id="RHEA-COMP:9667"/>
        <dbReference type="Rhea" id="RHEA-COMP:9698"/>
        <dbReference type="ChEBI" id="CHEBI:30616"/>
        <dbReference type="ChEBI" id="CHEBI:33019"/>
        <dbReference type="ChEBI" id="CHEBI:57844"/>
        <dbReference type="ChEBI" id="CHEBI:78442"/>
        <dbReference type="ChEBI" id="CHEBI:78530"/>
        <dbReference type="ChEBI" id="CHEBI:456215"/>
        <dbReference type="EC" id="6.1.1.10"/>
    </reaction>
</comment>
<dbReference type="Gene3D" id="2.20.28.20">
    <property type="entry name" value="Methionyl-tRNA synthetase, Zn-domain"/>
    <property type="match status" value="1"/>
</dbReference>
<dbReference type="NCBIfam" id="TIGR00398">
    <property type="entry name" value="metG"/>
    <property type="match status" value="1"/>
</dbReference>
<evidence type="ECO:0000313" key="13">
    <source>
        <dbReference type="Proteomes" id="UP001154420"/>
    </source>
</evidence>
<comment type="similarity">
    <text evidence="2 9">Belongs to the class-I aminoacyl-tRNA synthetase family. MetG type 1 subfamily.</text>
</comment>
<comment type="function">
    <text evidence="1 9">Is required not only for elongation of protein synthesis but also for the initiation of all mRNA translation through initiator tRNA(fMet) aminoacylation.</text>
</comment>
<dbReference type="PANTHER" id="PTHR45765:SF1">
    <property type="entry name" value="METHIONINE--TRNA LIGASE, CYTOPLASMIC"/>
    <property type="match status" value="1"/>
</dbReference>
<evidence type="ECO:0000256" key="8">
    <source>
        <dbReference type="ARBA" id="ARBA00047364"/>
    </source>
</evidence>
<feature type="short sequence motif" description="'KMSKS' region" evidence="9">
    <location>
        <begin position="328"/>
        <end position="332"/>
    </location>
</feature>
<organism evidence="12 13">
    <name type="scientific">Parablautia muri</name>
    <dbReference type="NCBI Taxonomy" id="2320879"/>
    <lineage>
        <taxon>Bacteria</taxon>
        <taxon>Bacillati</taxon>
        <taxon>Bacillota</taxon>
        <taxon>Clostridia</taxon>
        <taxon>Lachnospirales</taxon>
        <taxon>Lachnospiraceae</taxon>
        <taxon>Parablautia</taxon>
    </lineage>
</organism>
<comment type="cofactor">
    <cofactor evidence="9">
        <name>Zn(2+)</name>
        <dbReference type="ChEBI" id="CHEBI:29105"/>
    </cofactor>
    <text evidence="9">Binds 1 zinc ion per subunit.</text>
</comment>
<dbReference type="CDD" id="cd07957">
    <property type="entry name" value="Anticodon_Ia_Met"/>
    <property type="match status" value="1"/>
</dbReference>
<keyword evidence="4 9" id="KW-0547">Nucleotide-binding</keyword>
<dbReference type="CDD" id="cd00814">
    <property type="entry name" value="MetRS_core"/>
    <property type="match status" value="1"/>
</dbReference>
<comment type="subunit">
    <text evidence="9">Monomer.</text>
</comment>
<evidence type="ECO:0000256" key="6">
    <source>
        <dbReference type="ARBA" id="ARBA00022917"/>
    </source>
</evidence>
<evidence type="ECO:0000313" key="12">
    <source>
        <dbReference type="EMBL" id="NBJ94226.1"/>
    </source>
</evidence>
<keyword evidence="9" id="KW-0963">Cytoplasm</keyword>
<gene>
    <name evidence="9" type="primary">metG</name>
    <name evidence="12" type="ORF">D5281_16940</name>
</gene>
<dbReference type="EMBL" id="QZDT01000033">
    <property type="protein sequence ID" value="NBJ94226.1"/>
    <property type="molecule type" value="Genomic_DNA"/>
</dbReference>
<dbReference type="GO" id="GO:0004825">
    <property type="term" value="F:methionine-tRNA ligase activity"/>
    <property type="evidence" value="ECO:0007669"/>
    <property type="project" value="UniProtKB-UniRule"/>
</dbReference>
<dbReference type="InterPro" id="IPR009080">
    <property type="entry name" value="tRNAsynth_Ia_anticodon-bd"/>
</dbReference>
<dbReference type="GO" id="GO:0046872">
    <property type="term" value="F:metal ion binding"/>
    <property type="evidence" value="ECO:0007669"/>
    <property type="project" value="UniProtKB-KW"/>
</dbReference>
<feature type="binding site" evidence="9">
    <location>
        <position position="154"/>
    </location>
    <ligand>
        <name>Zn(2+)</name>
        <dbReference type="ChEBI" id="CHEBI:29105"/>
    </ligand>
</feature>
<dbReference type="GO" id="GO:0005829">
    <property type="term" value="C:cytosol"/>
    <property type="evidence" value="ECO:0007669"/>
    <property type="project" value="TreeGrafter"/>
</dbReference>
<dbReference type="InterPro" id="IPR014729">
    <property type="entry name" value="Rossmann-like_a/b/a_fold"/>
</dbReference>
<dbReference type="InterPro" id="IPR029038">
    <property type="entry name" value="MetRS_Zn"/>
</dbReference>
<evidence type="ECO:0000256" key="2">
    <source>
        <dbReference type="ARBA" id="ARBA00008258"/>
    </source>
</evidence>
<name>A0A9X5GTP7_9FIRM</name>
<dbReference type="SUPFAM" id="SSF57770">
    <property type="entry name" value="Methionyl-tRNA synthetase (MetRS), Zn-domain"/>
    <property type="match status" value="1"/>
</dbReference>
<dbReference type="InterPro" id="IPR041872">
    <property type="entry name" value="Anticodon_Met"/>
</dbReference>
<dbReference type="HAMAP" id="MF_00098">
    <property type="entry name" value="Met_tRNA_synth_type1"/>
    <property type="match status" value="1"/>
</dbReference>
<evidence type="ECO:0000256" key="5">
    <source>
        <dbReference type="ARBA" id="ARBA00022840"/>
    </source>
</evidence>
<keyword evidence="6 9" id="KW-0648">Protein biosynthesis</keyword>
<dbReference type="EC" id="6.1.1.10" evidence="9"/>
<dbReference type="InterPro" id="IPR014758">
    <property type="entry name" value="Met-tRNA_synth"/>
</dbReference>
<dbReference type="Proteomes" id="UP001154420">
    <property type="component" value="Unassembled WGS sequence"/>
</dbReference>
<feature type="binding site" evidence="9">
    <location>
        <position position="142"/>
    </location>
    <ligand>
        <name>Zn(2+)</name>
        <dbReference type="ChEBI" id="CHEBI:29105"/>
    </ligand>
</feature>
<sequence>MRNILIGGAWVYANGSLHIGHIAGLLPGDVLARYHRAVGDNVYFVSGSDCHGTPVAFRARREGRGPQEISDFYHEEFVECFQKLGFSYDVYTKTSSKEHQDFVRKFHKKLYESNYVYEKEVPQAYCESCAGFLADRFVLGKCPKCGKDTRGDQCDACGVVLEPENLTEAVCAVCKRPVSFKNAKHLYIAITKLEAELRALVESHPKWRKNAIAFTNQYIEDGLRDRALTRDLEWGIKVPKDGYERKTIYIWAENVLGYLSASKVAAEARGSDFHTLWGKEAKHYYVHGKDNIPFHTIILPALLLGNGAGWHLPDQIVSSEYLTLEGRKISTSQNYAIWVKELLDHYEADSIRYFLLANGPEKKDADFSWREYVHSHNGELLGAYGNFVNRSLAFVIKYFDGAVPDGAGNPSIDKQIEELFVSVGRQIENGAFKDAIAEIFAFIRSANKFFDTQQPWLTRTTDRRACENTLNQCVQIIANLAVLLAPFLPFSSDKVCKWLGINNQWEKQSVPGGYLLPEVEILFQRIDKKVIDAETEKLKSIIPYRYE</sequence>
<dbReference type="InterPro" id="IPR015413">
    <property type="entry name" value="Methionyl/Leucyl_tRNA_Synth"/>
</dbReference>
<comment type="subcellular location">
    <subcellularLocation>
        <location evidence="9">Cytoplasm</location>
    </subcellularLocation>
</comment>
<dbReference type="Pfam" id="PF09334">
    <property type="entry name" value="tRNA-synt_1g"/>
    <property type="match status" value="1"/>
</dbReference>
<dbReference type="PRINTS" id="PR01041">
    <property type="entry name" value="TRNASYNTHMET"/>
</dbReference>
<feature type="domain" description="Methionyl-tRNA synthetase anticodon-binding" evidence="11">
    <location>
        <begin position="414"/>
        <end position="526"/>
    </location>
</feature>
<evidence type="ECO:0000256" key="4">
    <source>
        <dbReference type="ARBA" id="ARBA00022741"/>
    </source>
</evidence>
<dbReference type="RefSeq" id="WP_160561264.1">
    <property type="nucleotide sequence ID" value="NZ_QZDT01000033.1"/>
</dbReference>
<protein>
    <recommendedName>
        <fullName evidence="9">Methionine--tRNA ligase</fullName>
        <ecNumber evidence="9">6.1.1.10</ecNumber>
    </recommendedName>
    <alternativeName>
        <fullName evidence="9">Methionyl-tRNA synthetase</fullName>
        <shortName evidence="9">MetRS</shortName>
    </alternativeName>
</protein>
<dbReference type="GO" id="GO:0006431">
    <property type="term" value="P:methionyl-tRNA aminoacylation"/>
    <property type="evidence" value="ECO:0007669"/>
    <property type="project" value="UniProtKB-UniRule"/>
</dbReference>
<dbReference type="AlphaFoldDB" id="A0A9X5GTP7"/>
<evidence type="ECO:0000259" key="10">
    <source>
        <dbReference type="Pfam" id="PF09334"/>
    </source>
</evidence>
<proteinExistence type="inferred from homology"/>
<keyword evidence="13" id="KW-1185">Reference proteome</keyword>
<evidence type="ECO:0000259" key="11">
    <source>
        <dbReference type="Pfam" id="PF19303"/>
    </source>
</evidence>
<keyword evidence="9" id="KW-0479">Metal-binding</keyword>
<evidence type="ECO:0000256" key="3">
    <source>
        <dbReference type="ARBA" id="ARBA00022598"/>
    </source>
</evidence>
<keyword evidence="7 9" id="KW-0030">Aminoacyl-tRNA synthetase</keyword>
<dbReference type="Gene3D" id="1.10.730.10">
    <property type="entry name" value="Isoleucyl-tRNA Synthetase, Domain 1"/>
    <property type="match status" value="1"/>
</dbReference>
<comment type="caution">
    <text evidence="9">Lacks conserved residue(s) required for the propagation of feature annotation.</text>
</comment>
<dbReference type="PANTHER" id="PTHR45765">
    <property type="entry name" value="METHIONINE--TRNA LIGASE"/>
    <property type="match status" value="1"/>
</dbReference>